<feature type="region of interest" description="Disordered" evidence="2">
    <location>
        <begin position="415"/>
        <end position="507"/>
    </location>
</feature>
<feature type="coiled-coil region" evidence="1">
    <location>
        <begin position="1"/>
        <end position="35"/>
    </location>
</feature>
<feature type="compositionally biased region" description="Low complexity" evidence="2">
    <location>
        <begin position="102"/>
        <end position="115"/>
    </location>
</feature>
<feature type="compositionally biased region" description="Basic and acidic residues" evidence="2">
    <location>
        <begin position="438"/>
        <end position="456"/>
    </location>
</feature>
<reference evidence="3" key="1">
    <citation type="submission" date="2016-03" db="EMBL/GenBank/DDBJ databases">
        <title>Draft genome sequence of Rosellinia necatrix.</title>
        <authorList>
            <person name="Kanematsu S."/>
        </authorList>
    </citation>
    <scope>NUCLEOTIDE SEQUENCE [LARGE SCALE GENOMIC DNA]</scope>
    <source>
        <strain evidence="3">W97</strain>
    </source>
</reference>
<dbReference type="Proteomes" id="UP000054516">
    <property type="component" value="Unassembled WGS sequence"/>
</dbReference>
<gene>
    <name evidence="3" type="ORF">SAMD00023353_3501220</name>
</gene>
<evidence type="ECO:0000256" key="2">
    <source>
        <dbReference type="SAM" id="MobiDB-lite"/>
    </source>
</evidence>
<accession>A0A1W2TMY4</accession>
<evidence type="ECO:0000313" key="3">
    <source>
        <dbReference type="EMBL" id="GAP89706.2"/>
    </source>
</evidence>
<feature type="compositionally biased region" description="Polar residues" evidence="2">
    <location>
        <begin position="77"/>
        <end position="101"/>
    </location>
</feature>
<feature type="compositionally biased region" description="Basic residues" evidence="2">
    <location>
        <begin position="477"/>
        <end position="493"/>
    </location>
</feature>
<feature type="region of interest" description="Disordered" evidence="2">
    <location>
        <begin position="77"/>
        <end position="140"/>
    </location>
</feature>
<dbReference type="Gene3D" id="1.20.5.340">
    <property type="match status" value="1"/>
</dbReference>
<evidence type="ECO:0000256" key="1">
    <source>
        <dbReference type="SAM" id="Coils"/>
    </source>
</evidence>
<evidence type="ECO:0000313" key="4">
    <source>
        <dbReference type="Proteomes" id="UP000054516"/>
    </source>
</evidence>
<keyword evidence="4" id="KW-1185">Reference proteome</keyword>
<name>A0A1W2TMY4_ROSNE</name>
<dbReference type="AlphaFoldDB" id="A0A1W2TMY4"/>
<dbReference type="EMBL" id="DF977480">
    <property type="protein sequence ID" value="GAP89706.2"/>
    <property type="molecule type" value="Genomic_DNA"/>
</dbReference>
<proteinExistence type="predicted"/>
<keyword evidence="1" id="KW-0175">Coiled coil</keyword>
<dbReference type="OrthoDB" id="4707307at2759"/>
<organism evidence="3">
    <name type="scientific">Rosellinia necatrix</name>
    <name type="common">White root-rot fungus</name>
    <dbReference type="NCBI Taxonomy" id="77044"/>
    <lineage>
        <taxon>Eukaryota</taxon>
        <taxon>Fungi</taxon>
        <taxon>Dikarya</taxon>
        <taxon>Ascomycota</taxon>
        <taxon>Pezizomycotina</taxon>
        <taxon>Sordariomycetes</taxon>
        <taxon>Xylariomycetidae</taxon>
        <taxon>Xylariales</taxon>
        <taxon>Xylariaceae</taxon>
        <taxon>Rosellinia</taxon>
    </lineage>
</organism>
<feature type="compositionally biased region" description="Low complexity" evidence="2">
    <location>
        <begin position="460"/>
        <end position="473"/>
    </location>
</feature>
<sequence length="507" mass="56648">MDDIRKDVSTLQQRVDSLDEKYDKLAADITELKVSHVELKATTKSLDTRLGSLESTVGYMSDRLDLLIGYIQNSSGFQNLTSNPTRTAQANKSTEADTSTEANNSGQANNNNTSTEIPPAGPSDTENAGVGPSSANAAAPVDPATYYRPVTYPVINTATYNPTNQVFGYFNNPAHQASPFNPANQNGQFNQASQFYPANQTSQFNPVQPGQADPTNQGYGYTARLKASDIGYFDPSYPDPADIGMVTAGSDVIYTDIQSFTNRLRALVEGQHSPSQILSWIDRLLRGQALEWWNSELPTNQRRILRKAGLDEVIAALEDRFKVQTGRATRLFMTGSLSLRDIAKNRHAMPQFVQRKLRYARANGTLEKDNSNWLGVMTNIRDQWEEPISDYIREPKAKETLEDYMKKIEQARSGLERKAERFRSPSPKAGPSQQVPSRRVEQRYQQRPYRQGDFRSTRGSNYPSEASSSVSSDTRSRNRRGTRGGRGRNRNRSRGQTGRIPDWEGGH</sequence>
<protein>
    <submittedName>
        <fullName evidence="3">Putative probable transposable element</fullName>
    </submittedName>
</protein>